<keyword evidence="1" id="KW-0479">Metal-binding</keyword>
<protein>
    <submittedName>
        <fullName evidence="4">Metallophosphoesterase</fullName>
    </submittedName>
</protein>
<dbReference type="InterPro" id="IPR029052">
    <property type="entry name" value="Metallo-depent_PP-like"/>
</dbReference>
<dbReference type="CDD" id="cd07385">
    <property type="entry name" value="MPP_YkuE_C"/>
    <property type="match status" value="1"/>
</dbReference>
<dbReference type="GO" id="GO:0008758">
    <property type="term" value="F:UDP-2,3-diacylglucosamine hydrolase activity"/>
    <property type="evidence" value="ECO:0007669"/>
    <property type="project" value="TreeGrafter"/>
</dbReference>
<dbReference type="PANTHER" id="PTHR31302">
    <property type="entry name" value="TRANSMEMBRANE PROTEIN WITH METALLOPHOSPHOESTERASE DOMAIN-RELATED"/>
    <property type="match status" value="1"/>
</dbReference>
<dbReference type="GO" id="GO:0016020">
    <property type="term" value="C:membrane"/>
    <property type="evidence" value="ECO:0007669"/>
    <property type="project" value="GOC"/>
</dbReference>
<reference evidence="4" key="1">
    <citation type="submission" date="2020-07" db="EMBL/GenBank/DDBJ databases">
        <title>Huge and variable diversity of episymbiotic CPR bacteria and DPANN archaea in groundwater ecosystems.</title>
        <authorList>
            <person name="He C.Y."/>
            <person name="Keren R."/>
            <person name="Whittaker M."/>
            <person name="Farag I.F."/>
            <person name="Doudna J."/>
            <person name="Cate J.H.D."/>
            <person name="Banfield J.F."/>
        </authorList>
    </citation>
    <scope>NUCLEOTIDE SEQUENCE</scope>
    <source>
        <strain evidence="4">NC_groundwater_17_Pr7_B-0.1um_64_12</strain>
    </source>
</reference>
<dbReference type="EMBL" id="JACOSL010000015">
    <property type="protein sequence ID" value="MBI1755908.1"/>
    <property type="molecule type" value="Genomic_DNA"/>
</dbReference>
<dbReference type="GO" id="GO:0046872">
    <property type="term" value="F:metal ion binding"/>
    <property type="evidence" value="ECO:0007669"/>
    <property type="project" value="UniProtKB-KW"/>
</dbReference>
<dbReference type="InterPro" id="IPR051158">
    <property type="entry name" value="Metallophosphoesterase_sf"/>
</dbReference>
<organism evidence="4 5">
    <name type="scientific">Fimbriimonas ginsengisoli</name>
    <dbReference type="NCBI Taxonomy" id="1005039"/>
    <lineage>
        <taxon>Bacteria</taxon>
        <taxon>Bacillati</taxon>
        <taxon>Armatimonadota</taxon>
        <taxon>Fimbriimonadia</taxon>
        <taxon>Fimbriimonadales</taxon>
        <taxon>Fimbriimonadaceae</taxon>
        <taxon>Fimbriimonas</taxon>
    </lineage>
</organism>
<accession>A0A931PSY2</accession>
<name>A0A931PSY2_FIMGI</name>
<evidence type="ECO:0000256" key="1">
    <source>
        <dbReference type="ARBA" id="ARBA00022723"/>
    </source>
</evidence>
<evidence type="ECO:0000256" key="2">
    <source>
        <dbReference type="ARBA" id="ARBA00022801"/>
    </source>
</evidence>
<dbReference type="AlphaFoldDB" id="A0A931PSY2"/>
<dbReference type="GO" id="GO:0009245">
    <property type="term" value="P:lipid A biosynthetic process"/>
    <property type="evidence" value="ECO:0007669"/>
    <property type="project" value="TreeGrafter"/>
</dbReference>
<evidence type="ECO:0000313" key="4">
    <source>
        <dbReference type="EMBL" id="MBI1755908.1"/>
    </source>
</evidence>
<evidence type="ECO:0000313" key="5">
    <source>
        <dbReference type="Proteomes" id="UP000727962"/>
    </source>
</evidence>
<proteinExistence type="predicted"/>
<dbReference type="Gene3D" id="3.60.21.10">
    <property type="match status" value="1"/>
</dbReference>
<sequence>MTWKPLGLAAGLLGAGMLAYGALVESRRLVLERHTLRLAGWPAGLAGFRIALLGDFHLRDRHSVDLGRRACELAVKLKPDAVAIVGDLVGYWKARSPLMIGEALEPLAALRGRVVAVPGNHDYWGGLPEFLLPVFDEFGIRLLRNEVWRSGGIAWVGIDSAKSGQADPYAPMLELEGDEPAIVLWHEPDAVRHLPLRAALMLSGHSHGGQFRFPGGYTPMHTSLGRRYVRGFYPHAPTPLYVTRGLGTTGPPSRFLCPPEVALLTLATAT</sequence>
<evidence type="ECO:0000259" key="3">
    <source>
        <dbReference type="Pfam" id="PF00149"/>
    </source>
</evidence>
<dbReference type="InterPro" id="IPR004843">
    <property type="entry name" value="Calcineurin-like_PHP"/>
</dbReference>
<feature type="domain" description="Calcineurin-like phosphoesterase" evidence="3">
    <location>
        <begin position="48"/>
        <end position="208"/>
    </location>
</feature>
<gene>
    <name evidence="4" type="ORF">HYR64_02230</name>
</gene>
<dbReference type="PANTHER" id="PTHR31302:SF31">
    <property type="entry name" value="PHOSPHODIESTERASE YAEI"/>
    <property type="match status" value="1"/>
</dbReference>
<dbReference type="SUPFAM" id="SSF56300">
    <property type="entry name" value="Metallo-dependent phosphatases"/>
    <property type="match status" value="1"/>
</dbReference>
<dbReference type="Proteomes" id="UP000727962">
    <property type="component" value="Unassembled WGS sequence"/>
</dbReference>
<keyword evidence="2" id="KW-0378">Hydrolase</keyword>
<dbReference type="Pfam" id="PF00149">
    <property type="entry name" value="Metallophos"/>
    <property type="match status" value="1"/>
</dbReference>
<comment type="caution">
    <text evidence="4">The sequence shown here is derived from an EMBL/GenBank/DDBJ whole genome shotgun (WGS) entry which is preliminary data.</text>
</comment>